<name>A0A943DB17_9FIRM</name>
<dbReference type="EMBL" id="JAGZGG010000027">
    <property type="protein sequence ID" value="MBS5333026.1"/>
    <property type="molecule type" value="Genomic_DNA"/>
</dbReference>
<accession>A0A943DB17</accession>
<comment type="caution">
    <text evidence="1">The sequence shown here is derived from an EMBL/GenBank/DDBJ whole genome shotgun (WGS) entry which is preliminary data.</text>
</comment>
<protein>
    <submittedName>
        <fullName evidence="1">Uncharacterized protein</fullName>
    </submittedName>
</protein>
<evidence type="ECO:0000313" key="2">
    <source>
        <dbReference type="Proteomes" id="UP000759273"/>
    </source>
</evidence>
<gene>
    <name evidence="1" type="ORF">KHY36_10930</name>
</gene>
<dbReference type="Proteomes" id="UP000759273">
    <property type="component" value="Unassembled WGS sequence"/>
</dbReference>
<dbReference type="AlphaFoldDB" id="A0A943DB17"/>
<organism evidence="1 2">
    <name type="scientific">Subdoligranulum variabile</name>
    <dbReference type="NCBI Taxonomy" id="214851"/>
    <lineage>
        <taxon>Bacteria</taxon>
        <taxon>Bacillati</taxon>
        <taxon>Bacillota</taxon>
        <taxon>Clostridia</taxon>
        <taxon>Eubacteriales</taxon>
        <taxon>Oscillospiraceae</taxon>
        <taxon>Subdoligranulum</taxon>
    </lineage>
</organism>
<proteinExistence type="predicted"/>
<evidence type="ECO:0000313" key="1">
    <source>
        <dbReference type="EMBL" id="MBS5333026.1"/>
    </source>
</evidence>
<sequence>MLESPAQFSTHCIVIGSTVRLRILGLGIVIERTVCEKCCCYLQHSLPGQAAGFLQNLLLSSAQFGKIHGLFRVVIGGTFLLPGQNQGCYVRHISKNSADFSPVVICSTFSGWGLLFSAQFTVCIISFLQRRVLLFTAHLAKKSLFSAPFPLLFTAQFPQKFLFGLLFSAQFRKNSAFAGQIVSLDTISRIFAGCCYSQHNLIF</sequence>
<reference evidence="1" key="1">
    <citation type="submission" date="2021-02" db="EMBL/GenBank/DDBJ databases">
        <title>Infant gut strain persistence is associated with maternal origin, phylogeny, and functional potential including surface adhesion and iron acquisition.</title>
        <authorList>
            <person name="Lou Y.C."/>
        </authorList>
    </citation>
    <scope>NUCLEOTIDE SEQUENCE</scope>
    <source>
        <strain evidence="1">L3_101_000M1_dasL3_101_000M1_concoct_87</strain>
    </source>
</reference>